<proteinExistence type="predicted"/>
<evidence type="ECO:0000313" key="4">
    <source>
        <dbReference type="Proteomes" id="UP001164746"/>
    </source>
</evidence>
<name>A0ABY7DDM8_MYAAR</name>
<feature type="chain" id="PRO_5046604910" evidence="2">
    <location>
        <begin position="29"/>
        <end position="120"/>
    </location>
</feature>
<dbReference type="Proteomes" id="UP001164746">
    <property type="component" value="Chromosome 1"/>
</dbReference>
<evidence type="ECO:0000256" key="1">
    <source>
        <dbReference type="SAM" id="Phobius"/>
    </source>
</evidence>
<dbReference type="EMBL" id="CP111012">
    <property type="protein sequence ID" value="WAQ95033.1"/>
    <property type="molecule type" value="Genomic_DNA"/>
</dbReference>
<accession>A0ABY7DDM8</accession>
<keyword evidence="1" id="KW-0812">Transmembrane</keyword>
<evidence type="ECO:0000256" key="2">
    <source>
        <dbReference type="SAM" id="SignalP"/>
    </source>
</evidence>
<keyword evidence="2" id="KW-0732">Signal</keyword>
<feature type="transmembrane region" description="Helical" evidence="1">
    <location>
        <begin position="100"/>
        <end position="119"/>
    </location>
</feature>
<keyword evidence="1" id="KW-1133">Transmembrane helix</keyword>
<reference evidence="3" key="1">
    <citation type="submission" date="2022-11" db="EMBL/GenBank/DDBJ databases">
        <title>Centuries of genome instability and evolution in soft-shell clam transmissible cancer (bioRxiv).</title>
        <authorList>
            <person name="Hart S.F.M."/>
            <person name="Yonemitsu M.A."/>
            <person name="Giersch R.M."/>
            <person name="Beal B.F."/>
            <person name="Arriagada G."/>
            <person name="Davis B.W."/>
            <person name="Ostrander E.A."/>
            <person name="Goff S.P."/>
            <person name="Metzger M.J."/>
        </authorList>
    </citation>
    <scope>NUCLEOTIDE SEQUENCE</scope>
    <source>
        <strain evidence="3">MELC-2E11</strain>
        <tissue evidence="3">Siphon/mantle</tissue>
    </source>
</reference>
<sequence>MTITNGKDRLFVPLMFVFVAWMTSSVDADIGSNCSATTECDPVNNTATVCDTTANTFVCKVGAGSVCNGTQCVENAVCSTVCTCNTDYRANSEKLCLKDAASGIAVSLIILLTGCLITYI</sequence>
<organism evidence="3 4">
    <name type="scientific">Mya arenaria</name>
    <name type="common">Soft-shell clam</name>
    <dbReference type="NCBI Taxonomy" id="6604"/>
    <lineage>
        <taxon>Eukaryota</taxon>
        <taxon>Metazoa</taxon>
        <taxon>Spiralia</taxon>
        <taxon>Lophotrochozoa</taxon>
        <taxon>Mollusca</taxon>
        <taxon>Bivalvia</taxon>
        <taxon>Autobranchia</taxon>
        <taxon>Heteroconchia</taxon>
        <taxon>Euheterodonta</taxon>
        <taxon>Imparidentia</taxon>
        <taxon>Neoheterodontei</taxon>
        <taxon>Myida</taxon>
        <taxon>Myoidea</taxon>
        <taxon>Myidae</taxon>
        <taxon>Mya</taxon>
    </lineage>
</organism>
<feature type="signal peptide" evidence="2">
    <location>
        <begin position="1"/>
        <end position="28"/>
    </location>
</feature>
<gene>
    <name evidence="3" type="ORF">MAR_007504</name>
</gene>
<keyword evidence="1" id="KW-0472">Membrane</keyword>
<keyword evidence="4" id="KW-1185">Reference proteome</keyword>
<protein>
    <submittedName>
        <fullName evidence="3">Uncharacterized protein</fullName>
    </submittedName>
</protein>
<evidence type="ECO:0000313" key="3">
    <source>
        <dbReference type="EMBL" id="WAQ95033.1"/>
    </source>
</evidence>